<evidence type="ECO:0000313" key="2">
    <source>
        <dbReference type="Proteomes" id="UP000029278"/>
    </source>
</evidence>
<sequence length="59" mass="6393">MTVQVSKSSAIHPAVRFTRLAKNASSGNLNFSDKVIYFFSSSSPNGEYDLRAMGSICGF</sequence>
<organism evidence="1 2">
    <name type="scientific">Paenibacillus macerans</name>
    <name type="common">Bacillus macerans</name>
    <dbReference type="NCBI Taxonomy" id="44252"/>
    <lineage>
        <taxon>Bacteria</taxon>
        <taxon>Bacillati</taxon>
        <taxon>Bacillota</taxon>
        <taxon>Bacilli</taxon>
        <taxon>Bacillales</taxon>
        <taxon>Paenibacillaceae</taxon>
        <taxon>Paenibacillus</taxon>
    </lineage>
</organism>
<dbReference type="GeneID" id="89846271"/>
<evidence type="ECO:0000313" key="1">
    <source>
        <dbReference type="EMBL" id="KFN11264.1"/>
    </source>
</evidence>
<comment type="caution">
    <text evidence="1">The sequence shown here is derived from an EMBL/GenBank/DDBJ whole genome shotgun (WGS) entry which is preliminary data.</text>
</comment>
<dbReference type="EMBL" id="JMQA01000012">
    <property type="protein sequence ID" value="KFN11264.1"/>
    <property type="molecule type" value="Genomic_DNA"/>
</dbReference>
<accession>A0A090ZIU3</accession>
<reference evidence="1 2" key="1">
    <citation type="submission" date="2014-04" db="EMBL/GenBank/DDBJ databases">
        <authorList>
            <person name="Bishop-Lilly K.A."/>
            <person name="Broomall S.M."/>
            <person name="Chain P.S."/>
            <person name="Chertkov O."/>
            <person name="Coyne S.R."/>
            <person name="Daligault H.E."/>
            <person name="Davenport K.W."/>
            <person name="Erkkila T."/>
            <person name="Frey K.G."/>
            <person name="Gibbons H.S."/>
            <person name="Gu W."/>
            <person name="Jaissle J."/>
            <person name="Johnson S.L."/>
            <person name="Koroleva G.I."/>
            <person name="Ladner J.T."/>
            <person name="Lo C.-C."/>
            <person name="Minogue T.D."/>
            <person name="Munk C."/>
            <person name="Palacios G.F."/>
            <person name="Redden C.L."/>
            <person name="Rosenzweig C.N."/>
            <person name="Scholz M.B."/>
            <person name="Teshima H."/>
            <person name="Xu Y."/>
        </authorList>
    </citation>
    <scope>NUCLEOTIDE SEQUENCE [LARGE SCALE GENOMIC DNA]</scope>
    <source>
        <strain evidence="1 2">8244</strain>
    </source>
</reference>
<keyword evidence="2" id="KW-1185">Reference proteome</keyword>
<gene>
    <name evidence="1" type="ORF">DJ90_2538</name>
</gene>
<dbReference type="HOGENOM" id="CLU_2956210_0_0_9"/>
<protein>
    <submittedName>
        <fullName evidence="1">Uncharacterized protein</fullName>
    </submittedName>
</protein>
<proteinExistence type="predicted"/>
<dbReference type="RefSeq" id="WP_164815276.1">
    <property type="nucleotide sequence ID" value="NZ_JAHAJO010000127.1"/>
</dbReference>
<dbReference type="Proteomes" id="UP000029278">
    <property type="component" value="Unassembled WGS sequence"/>
</dbReference>
<dbReference type="AlphaFoldDB" id="A0A090ZIU3"/>
<name>A0A090ZIU3_PAEMA</name>